<organism evidence="2 3">
    <name type="scientific">Actinoalloteichus fjordicus</name>
    <dbReference type="NCBI Taxonomy" id="1612552"/>
    <lineage>
        <taxon>Bacteria</taxon>
        <taxon>Bacillati</taxon>
        <taxon>Actinomycetota</taxon>
        <taxon>Actinomycetes</taxon>
        <taxon>Pseudonocardiales</taxon>
        <taxon>Pseudonocardiaceae</taxon>
        <taxon>Actinoalloteichus</taxon>
    </lineage>
</organism>
<dbReference type="AlphaFoldDB" id="A0AAC9LIL2"/>
<dbReference type="InterPro" id="IPR019887">
    <property type="entry name" value="Tscrpt_reg_AsnC/Lrp_C"/>
</dbReference>
<evidence type="ECO:0000259" key="1">
    <source>
        <dbReference type="Pfam" id="PF01037"/>
    </source>
</evidence>
<accession>A0AAC9LIL2</accession>
<dbReference type="Gene3D" id="3.30.70.920">
    <property type="match status" value="1"/>
</dbReference>
<dbReference type="EMBL" id="CP016076">
    <property type="protein sequence ID" value="APU16994.1"/>
    <property type="molecule type" value="Genomic_DNA"/>
</dbReference>
<reference evidence="3" key="1">
    <citation type="submission" date="2016-06" db="EMBL/GenBank/DDBJ databases">
        <title>Complete genome sequence of Actinoalloteichus fjordicus DSM 46855 (=ADI127-17), type strain of the new species Actinoalloteichus fjordicus.</title>
        <authorList>
            <person name="Ruckert C."/>
            <person name="Nouioui I."/>
            <person name="Willmese J."/>
            <person name="van Wezel G."/>
            <person name="Klenk H.-P."/>
            <person name="Kalinowski J."/>
            <person name="Zotchev S.B."/>
        </authorList>
    </citation>
    <scope>NUCLEOTIDE SEQUENCE [LARGE SCALE GENOMIC DNA]</scope>
    <source>
        <strain evidence="3">ADI127-7</strain>
    </source>
</reference>
<proteinExistence type="predicted"/>
<dbReference type="InterPro" id="IPR011008">
    <property type="entry name" value="Dimeric_a/b-barrel"/>
</dbReference>
<gene>
    <name evidence="2" type="ORF">UA74_24900</name>
</gene>
<dbReference type="KEGG" id="acad:UA74_24900"/>
<dbReference type="SUPFAM" id="SSF54909">
    <property type="entry name" value="Dimeric alpha+beta barrel"/>
    <property type="match status" value="1"/>
</dbReference>
<dbReference type="Pfam" id="PF01037">
    <property type="entry name" value="AsnC_trans_reg"/>
    <property type="match status" value="1"/>
</dbReference>
<evidence type="ECO:0000313" key="3">
    <source>
        <dbReference type="Proteomes" id="UP000185511"/>
    </source>
</evidence>
<feature type="domain" description="Transcription regulator AsnC/Lrp ligand binding" evidence="1">
    <location>
        <begin position="7"/>
        <end position="76"/>
    </location>
</feature>
<sequence>MITAFVLVNAVADRIPEAAQEIADIDGVDEVYSCSGEVDLVVLVRVAEHADLAALIPGRIGKVDGVLNTDTHIAFRSYSRRDAEESFSIGSDDAG</sequence>
<dbReference type="RefSeq" id="WP_075742432.1">
    <property type="nucleotide sequence ID" value="NZ_CP016076.1"/>
</dbReference>
<evidence type="ECO:0000313" key="2">
    <source>
        <dbReference type="EMBL" id="APU16994.1"/>
    </source>
</evidence>
<dbReference type="Proteomes" id="UP000185511">
    <property type="component" value="Chromosome"/>
</dbReference>
<name>A0AAC9LIL2_9PSEU</name>
<protein>
    <submittedName>
        <fullName evidence="2">AsnC family protein</fullName>
    </submittedName>
</protein>
<keyword evidence="3" id="KW-1185">Reference proteome</keyword>